<evidence type="ECO:0000256" key="1">
    <source>
        <dbReference type="ARBA" id="ARBA00022670"/>
    </source>
</evidence>
<dbReference type="SUPFAM" id="SSF54001">
    <property type="entry name" value="Cysteine proteinases"/>
    <property type="match status" value="1"/>
</dbReference>
<evidence type="ECO:0000256" key="2">
    <source>
        <dbReference type="ARBA" id="ARBA00022801"/>
    </source>
</evidence>
<dbReference type="Gene3D" id="3.40.395.10">
    <property type="entry name" value="Adenoviral Proteinase, Chain A"/>
    <property type="match status" value="1"/>
</dbReference>
<keyword evidence="2" id="KW-0378">Hydrolase</keyword>
<organism evidence="4">
    <name type="scientific">viral metagenome</name>
    <dbReference type="NCBI Taxonomy" id="1070528"/>
    <lineage>
        <taxon>unclassified sequences</taxon>
        <taxon>metagenomes</taxon>
        <taxon>organismal metagenomes</taxon>
    </lineage>
</organism>
<dbReference type="InterPro" id="IPR003653">
    <property type="entry name" value="Peptidase_C48_C"/>
</dbReference>
<dbReference type="EMBL" id="MN740016">
    <property type="protein sequence ID" value="QHT84214.1"/>
    <property type="molecule type" value="Genomic_DNA"/>
</dbReference>
<evidence type="ECO:0000313" key="4">
    <source>
        <dbReference type="EMBL" id="QHT84214.1"/>
    </source>
</evidence>
<accession>A0A6C0HUS0</accession>
<evidence type="ECO:0000259" key="3">
    <source>
        <dbReference type="Pfam" id="PF02902"/>
    </source>
</evidence>
<name>A0A6C0HUS0_9ZZZZ</name>
<keyword evidence="1" id="KW-0645">Protease</keyword>
<dbReference type="AlphaFoldDB" id="A0A6C0HUS0"/>
<proteinExistence type="predicted"/>
<sequence>MRNTRKYHGNGFMDFFSMKRTKKNIHHKLNCGPMVDGKNANGGTCYTKKILQKIKMAYNQSHPDKIKTSNPLTILDELKTRLKDECASENCWLKLLPPSQRTFLEQRVFRPFHPKEWNDNPREWLSNFDILKVLKQYEQSYPEFEFLGPCPIDFDKRLGGQKCVCSEVCNFQLSNYIKKGTKKIGMIFNLDDHDEAGSHWVSLYIDISHKIVFYFDSALNDIPPEIDVLAQRILKQATNIQETYTYKQNKIQHQFSNTECGMYALFFLITLITEKWGGNGKRTTVPQCLQKISNHRIHDKVVEKFRNYYFNRPVI</sequence>
<dbReference type="InterPro" id="IPR038765">
    <property type="entry name" value="Papain-like_cys_pep_sf"/>
</dbReference>
<reference evidence="4" key="1">
    <citation type="journal article" date="2020" name="Nature">
        <title>Giant virus diversity and host interactions through global metagenomics.</title>
        <authorList>
            <person name="Schulz F."/>
            <person name="Roux S."/>
            <person name="Paez-Espino D."/>
            <person name="Jungbluth S."/>
            <person name="Walsh D.A."/>
            <person name="Denef V.J."/>
            <person name="McMahon K.D."/>
            <person name="Konstantinidis K.T."/>
            <person name="Eloe-Fadrosh E.A."/>
            <person name="Kyrpides N.C."/>
            <person name="Woyke T."/>
        </authorList>
    </citation>
    <scope>NUCLEOTIDE SEQUENCE</scope>
    <source>
        <strain evidence="4">GVMAG-M-3300023184-16</strain>
    </source>
</reference>
<dbReference type="GO" id="GO:0008234">
    <property type="term" value="F:cysteine-type peptidase activity"/>
    <property type="evidence" value="ECO:0007669"/>
    <property type="project" value="InterPro"/>
</dbReference>
<dbReference type="Pfam" id="PF02902">
    <property type="entry name" value="Peptidase_C48"/>
    <property type="match status" value="1"/>
</dbReference>
<feature type="domain" description="Ubiquitin-like protease family profile" evidence="3">
    <location>
        <begin position="184"/>
        <end position="274"/>
    </location>
</feature>
<dbReference type="GO" id="GO:0006508">
    <property type="term" value="P:proteolysis"/>
    <property type="evidence" value="ECO:0007669"/>
    <property type="project" value="UniProtKB-KW"/>
</dbReference>
<protein>
    <recommendedName>
        <fullName evidence="3">Ubiquitin-like protease family profile domain-containing protein</fullName>
    </recommendedName>
</protein>